<accession>A0A3E0X1V6</accession>
<dbReference type="Gene3D" id="3.40.1660.10">
    <property type="entry name" value="EreA-like (biosynthetic domain)"/>
    <property type="match status" value="1"/>
</dbReference>
<dbReference type="PIRSF" id="PIRSF036794">
    <property type="entry name" value="UCP_erythr_ester"/>
    <property type="match status" value="1"/>
</dbReference>
<dbReference type="RefSeq" id="WP_116301452.1">
    <property type="nucleotide sequence ID" value="NZ_NFZV01000004.1"/>
</dbReference>
<evidence type="ECO:0000313" key="2">
    <source>
        <dbReference type="Proteomes" id="UP000256763"/>
    </source>
</evidence>
<dbReference type="Gene3D" id="1.20.1440.30">
    <property type="entry name" value="Biosynthetic Protein domain"/>
    <property type="match status" value="1"/>
</dbReference>
<dbReference type="Gene3D" id="3.30.1870.10">
    <property type="entry name" value="EreA-like, domain 2"/>
    <property type="match status" value="1"/>
</dbReference>
<dbReference type="OrthoDB" id="9810066at2"/>
<gene>
    <name evidence="1" type="ORF">CAL65_07375</name>
</gene>
<dbReference type="SUPFAM" id="SSF159501">
    <property type="entry name" value="EreA/ChaN-like"/>
    <property type="match status" value="1"/>
</dbReference>
<organism evidence="1 2">
    <name type="scientific">Alkalilimnicola ehrlichii</name>
    <dbReference type="NCBI Taxonomy" id="351052"/>
    <lineage>
        <taxon>Bacteria</taxon>
        <taxon>Pseudomonadati</taxon>
        <taxon>Pseudomonadota</taxon>
        <taxon>Gammaproteobacteria</taxon>
        <taxon>Chromatiales</taxon>
        <taxon>Ectothiorhodospiraceae</taxon>
        <taxon>Alkalilimnicola</taxon>
    </lineage>
</organism>
<dbReference type="InterPro" id="IPR014622">
    <property type="entry name" value="UCP036794_erythomycin"/>
</dbReference>
<proteinExistence type="predicted"/>
<dbReference type="CDD" id="cd14728">
    <property type="entry name" value="Ere-like"/>
    <property type="match status" value="1"/>
</dbReference>
<keyword evidence="2" id="KW-1185">Reference proteome</keyword>
<dbReference type="AlphaFoldDB" id="A0A3E0X1V6"/>
<dbReference type="InterPro" id="IPR007815">
    <property type="entry name" value="Emycin_Estase"/>
</dbReference>
<evidence type="ECO:0000313" key="1">
    <source>
        <dbReference type="EMBL" id="RFA38137.1"/>
    </source>
</evidence>
<dbReference type="Proteomes" id="UP000256763">
    <property type="component" value="Unassembled WGS sequence"/>
</dbReference>
<name>A0A3E0X1V6_9GAMM</name>
<dbReference type="PANTHER" id="PTHR31299">
    <property type="entry name" value="ESTERASE, PUTATIVE (AFU_ORTHOLOGUE AFUA_1G05850)-RELATED"/>
    <property type="match status" value="1"/>
</dbReference>
<dbReference type="Pfam" id="PF05139">
    <property type="entry name" value="Erythro_esteras"/>
    <property type="match status" value="1"/>
</dbReference>
<comment type="caution">
    <text evidence="1">The sequence shown here is derived from an EMBL/GenBank/DDBJ whole genome shotgun (WGS) entry which is preliminary data.</text>
</comment>
<reference evidence="2" key="1">
    <citation type="submission" date="2017-05" db="EMBL/GenBank/DDBJ databases">
        <authorList>
            <person name="Sharma S."/>
            <person name="Sidhu C."/>
            <person name="Pinnaka A.K."/>
        </authorList>
    </citation>
    <scope>NUCLEOTIDE SEQUENCE [LARGE SCALE GENOMIC DNA]</scope>
    <source>
        <strain evidence="2">AK93</strain>
    </source>
</reference>
<dbReference type="GO" id="GO:0046677">
    <property type="term" value="P:response to antibiotic"/>
    <property type="evidence" value="ECO:0007669"/>
    <property type="project" value="InterPro"/>
</dbReference>
<dbReference type="PANTHER" id="PTHR31299:SF0">
    <property type="entry name" value="ESTERASE, PUTATIVE (AFU_ORTHOLOGUE AFUA_1G05850)-RELATED"/>
    <property type="match status" value="1"/>
</dbReference>
<protein>
    <submittedName>
        <fullName evidence="1">Erythromycin esterase</fullName>
    </submittedName>
</protein>
<dbReference type="InterPro" id="IPR052036">
    <property type="entry name" value="Hydrolase/PRTase-associated"/>
</dbReference>
<sequence length="451" mass="52044">MDSPSASLRYGAAQQAKLRRLAQPLTGHRNDYDGLMELVGDARFVLLGEATHGTRDFYAARAAITERLINEKGFTAVAVEADWPDAYRVNRYVRGEDADADADAALDDFGRFPLWMWRNTEVREFVETLRAVNRSRAARDRVGFYGLDMYSLYRSVEWVLAYLEKMDPEEAKAAKARYACLESATGEPQYYGHEVRRGRRPSCREEAVEQLERLRQKAHIYLRHDGMEAEDEQFQAERNAHLVRNAEAYYRAMFTGWDNTWNLRDQHMAETLEALAEHLSRHGQQARIVVWEHNSHVGDARATAMSRRGEHNLGQLMRQRRGGDTVLVGFTTYSGTVTAAHDWDGPAWRRRVRPGLEGSVERIFHELEPERFYLPLRGQSADGLLTEPLLERAIGVIYRPETERLSHYFESRLGEQFDAVFHFDHTRALEPLDRTSEWERGDMPETYPFGV</sequence>
<dbReference type="EMBL" id="NFZW01000005">
    <property type="protein sequence ID" value="RFA38137.1"/>
    <property type="molecule type" value="Genomic_DNA"/>
</dbReference>